<dbReference type="SUPFAM" id="SSF48317">
    <property type="entry name" value="Acid phosphatase/Vanadium-dependent haloperoxidase"/>
    <property type="match status" value="1"/>
</dbReference>
<evidence type="ECO:0000313" key="3">
    <source>
        <dbReference type="EMBL" id="XAM17983.1"/>
    </source>
</evidence>
<name>A0ABZ3F498_9HELI</name>
<accession>A0ABZ3F498</accession>
<evidence type="ECO:0000313" key="4">
    <source>
        <dbReference type="Proteomes" id="UP001434737"/>
    </source>
</evidence>
<protein>
    <submittedName>
        <fullName evidence="3">Phosphatase PAP2 family protein</fullName>
    </submittedName>
</protein>
<feature type="transmembrane region" description="Helical" evidence="1">
    <location>
        <begin position="146"/>
        <end position="164"/>
    </location>
</feature>
<dbReference type="Proteomes" id="UP001434737">
    <property type="component" value="Chromosome"/>
</dbReference>
<dbReference type="InterPro" id="IPR036938">
    <property type="entry name" value="PAP2/HPO_sf"/>
</dbReference>
<dbReference type="RefSeq" id="WP_343353498.1">
    <property type="nucleotide sequence ID" value="NZ_CP145316.1"/>
</dbReference>
<sequence length="196" mass="21469">MVLKHKVILLMLCMLLRQGFGSEKGAFEIYGDVMQILPLAMMAYSYAIDDMQGVKEQALGAGVTLLSTHIIKQGFILLADSYPSSARISQRPNNGSFDGFPSGHTSWTFSAVGFSFKRYGWKFGLPTALIATSVGISRIYAQRHTIMQVIAGAILGFGVSYLFASKNDVAPPPISVWIDRGGDNTLSYHIAYKKTF</sequence>
<keyword evidence="4" id="KW-1185">Reference proteome</keyword>
<dbReference type="PANTHER" id="PTHR14969:SF13">
    <property type="entry name" value="AT30094P"/>
    <property type="match status" value="1"/>
</dbReference>
<dbReference type="EMBL" id="CP145316">
    <property type="protein sequence ID" value="XAM17983.1"/>
    <property type="molecule type" value="Genomic_DNA"/>
</dbReference>
<reference evidence="3 4" key="1">
    <citation type="submission" date="2024-02" db="EMBL/GenBank/DDBJ databases">
        <title>Genome and pathogenicity analysis of Helicobacter mastomyrinus isolated from mice.</title>
        <authorList>
            <person name="Zhu L."/>
        </authorList>
    </citation>
    <scope>NUCLEOTIDE SEQUENCE [LARGE SCALE GENOMIC DNA]</scope>
    <source>
        <strain evidence="3 4">Hm-17</strain>
    </source>
</reference>
<dbReference type="PANTHER" id="PTHR14969">
    <property type="entry name" value="SPHINGOSINE-1-PHOSPHATE PHOSPHOHYDROLASE"/>
    <property type="match status" value="1"/>
</dbReference>
<dbReference type="Pfam" id="PF01569">
    <property type="entry name" value="PAP2"/>
    <property type="match status" value="1"/>
</dbReference>
<dbReference type="Gene3D" id="1.20.144.10">
    <property type="entry name" value="Phosphatidic acid phosphatase type 2/haloperoxidase"/>
    <property type="match status" value="1"/>
</dbReference>
<dbReference type="SMART" id="SM00014">
    <property type="entry name" value="acidPPc"/>
    <property type="match status" value="1"/>
</dbReference>
<gene>
    <name evidence="3" type="ORF">V3I05_09900</name>
</gene>
<keyword evidence="1" id="KW-0472">Membrane</keyword>
<dbReference type="CDD" id="cd03394">
    <property type="entry name" value="PAP2_like_5"/>
    <property type="match status" value="1"/>
</dbReference>
<keyword evidence="1" id="KW-1133">Transmembrane helix</keyword>
<evidence type="ECO:0000256" key="1">
    <source>
        <dbReference type="SAM" id="Phobius"/>
    </source>
</evidence>
<keyword evidence="1" id="KW-0812">Transmembrane</keyword>
<proteinExistence type="predicted"/>
<feature type="transmembrane region" description="Helical" evidence="1">
    <location>
        <begin position="123"/>
        <end position="140"/>
    </location>
</feature>
<feature type="domain" description="Phosphatidic acid phosphatase type 2/haloperoxidase" evidence="2">
    <location>
        <begin position="34"/>
        <end position="164"/>
    </location>
</feature>
<organism evidence="3 4">
    <name type="scientific">Helicobacter mastomyrinus</name>
    <dbReference type="NCBI Taxonomy" id="287948"/>
    <lineage>
        <taxon>Bacteria</taxon>
        <taxon>Pseudomonadati</taxon>
        <taxon>Campylobacterota</taxon>
        <taxon>Epsilonproteobacteria</taxon>
        <taxon>Campylobacterales</taxon>
        <taxon>Helicobacteraceae</taxon>
        <taxon>Helicobacter</taxon>
    </lineage>
</organism>
<dbReference type="InterPro" id="IPR000326">
    <property type="entry name" value="PAP2/HPO"/>
</dbReference>
<evidence type="ECO:0000259" key="2">
    <source>
        <dbReference type="SMART" id="SM00014"/>
    </source>
</evidence>